<comment type="caution">
    <text evidence="1">The sequence shown here is derived from an EMBL/GenBank/DDBJ whole genome shotgun (WGS) entry which is preliminary data.</text>
</comment>
<evidence type="ECO:0000313" key="1">
    <source>
        <dbReference type="EMBL" id="TSJ63348.1"/>
    </source>
</evidence>
<dbReference type="RefSeq" id="WP_144342585.1">
    <property type="nucleotide sequence ID" value="NZ_VMBP01000002.1"/>
</dbReference>
<keyword evidence="2" id="KW-1185">Reference proteome</keyword>
<proteinExistence type="predicted"/>
<accession>A0ABY3DU83</accession>
<reference evidence="1 2" key="1">
    <citation type="submission" date="2019-07" db="EMBL/GenBank/DDBJ databases">
        <authorList>
            <person name="Grouzdev D.S."/>
        </authorList>
    </citation>
    <scope>NUCLEOTIDE SEQUENCE [LARGE SCALE GENOMIC DNA]</scope>
    <source>
        <strain evidence="1 2">3C</strain>
    </source>
</reference>
<organism evidence="1 2">
    <name type="scientific">Ancylobacter moscoviensis</name>
    <dbReference type="NCBI Taxonomy" id="2597768"/>
    <lineage>
        <taxon>Bacteria</taxon>
        <taxon>Pseudomonadati</taxon>
        <taxon>Pseudomonadota</taxon>
        <taxon>Alphaproteobacteria</taxon>
        <taxon>Hyphomicrobiales</taxon>
        <taxon>Xanthobacteraceae</taxon>
        <taxon>Ancylobacter</taxon>
    </lineage>
</organism>
<gene>
    <name evidence="1" type="ORF">FO470_08975</name>
</gene>
<evidence type="ECO:0000313" key="2">
    <source>
        <dbReference type="Proteomes" id="UP000315321"/>
    </source>
</evidence>
<dbReference type="InterPro" id="IPR009962">
    <property type="entry name" value="DUF1488"/>
</dbReference>
<dbReference type="Proteomes" id="UP000315321">
    <property type="component" value="Unassembled WGS sequence"/>
</dbReference>
<protein>
    <submittedName>
        <fullName evidence="1">DUF1488 domain-containing protein</fullName>
    </submittedName>
</protein>
<sequence length="91" mass="9935">MTLAFPNPSRSLDKARNAVRFTGYDGMFEISFLVDIGALVKSAAELRMSETLEATCLSAFDVLRSPIYAAAAKAYLDGRRAPYILTAADIR</sequence>
<dbReference type="EMBL" id="VMBP01000002">
    <property type="protein sequence ID" value="TSJ63348.1"/>
    <property type="molecule type" value="Genomic_DNA"/>
</dbReference>
<dbReference type="Pfam" id="PF07369">
    <property type="entry name" value="DUF1488"/>
    <property type="match status" value="1"/>
</dbReference>
<name>A0ABY3DU83_9HYPH</name>